<feature type="chain" id="PRO_5012105211" description="DUF4890 domain-containing protein" evidence="2">
    <location>
        <begin position="21"/>
        <end position="207"/>
    </location>
</feature>
<evidence type="ECO:0000313" key="4">
    <source>
        <dbReference type="Proteomes" id="UP000215196"/>
    </source>
</evidence>
<accession>A0A239XFF9</accession>
<reference evidence="3 4" key="1">
    <citation type="submission" date="2017-06" db="EMBL/GenBank/DDBJ databases">
        <authorList>
            <consortium name="Pathogen Informatics"/>
        </authorList>
    </citation>
    <scope>NUCLEOTIDE SEQUENCE [LARGE SCALE GENOMIC DNA]</scope>
    <source>
        <strain evidence="3 4">NCTC13490</strain>
    </source>
</reference>
<dbReference type="Proteomes" id="UP000215196">
    <property type="component" value="Chromosome 1"/>
</dbReference>
<evidence type="ECO:0008006" key="5">
    <source>
        <dbReference type="Google" id="ProtNLM"/>
    </source>
</evidence>
<dbReference type="AlphaFoldDB" id="A0A239XFF9"/>
<evidence type="ECO:0000256" key="2">
    <source>
        <dbReference type="SAM" id="SignalP"/>
    </source>
</evidence>
<feature type="region of interest" description="Disordered" evidence="1">
    <location>
        <begin position="163"/>
        <end position="207"/>
    </location>
</feature>
<name>A0A239XFF9_9FLAO</name>
<feature type="compositionally biased region" description="Polar residues" evidence="1">
    <location>
        <begin position="163"/>
        <end position="190"/>
    </location>
</feature>
<gene>
    <name evidence="3" type="ORF">SAMEA4412677_01478</name>
</gene>
<sequence>MKKLYLTFAIAFLSAVGLHAQIKSNLDWNKANSAQRKEMIKNMSAEERKELLKKFRENMLVEELKVPEKDREDFKKIYSEYQESQQKIKERFNNDFDPEKLSDVEAQQKLEESFDLAQKLVDNRKEYARKMQNVVKPQQVLKMFQNEGQMRDRIMDRRMEYNDGSTRNQGVMRNNSSVEMRNNIPSQPMRTPSAGMRTGGGQRGGTR</sequence>
<feature type="compositionally biased region" description="Gly residues" evidence="1">
    <location>
        <begin position="197"/>
        <end position="207"/>
    </location>
</feature>
<organism evidence="3 4">
    <name type="scientific">Chryseobacterium taklimakanense</name>
    <dbReference type="NCBI Taxonomy" id="536441"/>
    <lineage>
        <taxon>Bacteria</taxon>
        <taxon>Pseudomonadati</taxon>
        <taxon>Bacteroidota</taxon>
        <taxon>Flavobacteriia</taxon>
        <taxon>Flavobacteriales</taxon>
        <taxon>Weeksellaceae</taxon>
        <taxon>Chryseobacterium group</taxon>
        <taxon>Chryseobacterium</taxon>
    </lineage>
</organism>
<dbReference type="EMBL" id="LT906465">
    <property type="protein sequence ID" value="SNV45086.1"/>
    <property type="molecule type" value="Genomic_DNA"/>
</dbReference>
<dbReference type="RefSeq" id="WP_185116893.1">
    <property type="nucleotide sequence ID" value="NZ_LT906465.1"/>
</dbReference>
<evidence type="ECO:0000256" key="1">
    <source>
        <dbReference type="SAM" id="MobiDB-lite"/>
    </source>
</evidence>
<dbReference type="KEGG" id="ctak:4412677_01478"/>
<keyword evidence="4" id="KW-1185">Reference proteome</keyword>
<proteinExistence type="predicted"/>
<protein>
    <recommendedName>
        <fullName evidence="5">DUF4890 domain-containing protein</fullName>
    </recommendedName>
</protein>
<evidence type="ECO:0000313" key="3">
    <source>
        <dbReference type="EMBL" id="SNV45086.1"/>
    </source>
</evidence>
<keyword evidence="2" id="KW-0732">Signal</keyword>
<feature type="signal peptide" evidence="2">
    <location>
        <begin position="1"/>
        <end position="20"/>
    </location>
</feature>